<evidence type="ECO:0000259" key="2">
    <source>
        <dbReference type="Pfam" id="PF00823"/>
    </source>
</evidence>
<dbReference type="RefSeq" id="WP_369738682.1">
    <property type="nucleotide sequence ID" value="NZ_JBGEDP010000001.1"/>
</dbReference>
<dbReference type="SUPFAM" id="SSF140459">
    <property type="entry name" value="PE/PPE dimer-like"/>
    <property type="match status" value="1"/>
</dbReference>
<dbReference type="GO" id="GO:0008233">
    <property type="term" value="F:peptidase activity"/>
    <property type="evidence" value="ECO:0007669"/>
    <property type="project" value="UniProtKB-KW"/>
</dbReference>
<dbReference type="EMBL" id="JBGEDP010000001">
    <property type="protein sequence ID" value="MEY8016297.1"/>
    <property type="molecule type" value="Genomic_DNA"/>
</dbReference>
<evidence type="ECO:0000313" key="4">
    <source>
        <dbReference type="EMBL" id="MEY8016297.1"/>
    </source>
</evidence>
<feature type="domain" description="PE cleavage protein A C-terminal" evidence="3">
    <location>
        <begin position="337"/>
        <end position="611"/>
    </location>
</feature>
<reference evidence="4 5" key="1">
    <citation type="submission" date="2024-08" db="EMBL/GenBank/DDBJ databases">
        <title>Mycobacterium servetensis sp. nov., a novel rapid-growing mycobacterial species recovered from a human patient in Zaragoza, Spain.</title>
        <authorList>
            <person name="Tristancho-Baro A.I."/>
            <person name="Buenestado-Serrano S."/>
            <person name="Garcia De Viedma D."/>
            <person name="Milagro-Beamonte A."/>
            <person name="Burillo N."/>
            <person name="Sanz S."/>
            <person name="Lopez-Calleja A.I."/>
            <person name="Penas-Utrilla D."/>
            <person name="Guardingo M."/>
            <person name="Garcia M.J."/>
            <person name="Vinuelas-Bayon J."/>
        </authorList>
    </citation>
    <scope>NUCLEOTIDE SEQUENCE [LARGE SCALE GENOMIC DNA]</scope>
    <source>
        <strain evidence="5">HUMS_12744610</strain>
    </source>
</reference>
<accession>A0ABV4C2T1</accession>
<comment type="similarity">
    <text evidence="1">Belongs to the mycobacterial PPE family.</text>
</comment>
<keyword evidence="5" id="KW-1185">Reference proteome</keyword>
<feature type="domain" description="PPE" evidence="2">
    <location>
        <begin position="14"/>
        <end position="176"/>
    </location>
</feature>
<dbReference type="NCBIfam" id="NF038019">
    <property type="entry name" value="PE_process_PecA"/>
    <property type="match status" value="1"/>
</dbReference>
<evidence type="ECO:0000259" key="3">
    <source>
        <dbReference type="Pfam" id="PF20729"/>
    </source>
</evidence>
<gene>
    <name evidence="4" type="ORF">AB8998_15475</name>
</gene>
<dbReference type="InterPro" id="IPR000030">
    <property type="entry name" value="PPE_dom"/>
</dbReference>
<dbReference type="Gene3D" id="1.20.1260.20">
    <property type="entry name" value="PPE superfamily"/>
    <property type="match status" value="1"/>
</dbReference>
<evidence type="ECO:0000256" key="1">
    <source>
        <dbReference type="ARBA" id="ARBA00010652"/>
    </source>
</evidence>
<dbReference type="GO" id="GO:0006508">
    <property type="term" value="P:proteolysis"/>
    <property type="evidence" value="ECO:0007669"/>
    <property type="project" value="UniProtKB-KW"/>
</dbReference>
<dbReference type="Gene3D" id="2.40.70.10">
    <property type="entry name" value="Acid Proteases"/>
    <property type="match status" value="1"/>
</dbReference>
<dbReference type="PANTHER" id="PTHR46766:SF1">
    <property type="entry name" value="GLUTAMINE-RICH PROTEIN 2"/>
    <property type="match status" value="1"/>
</dbReference>
<evidence type="ECO:0000313" key="5">
    <source>
        <dbReference type="Proteomes" id="UP001564760"/>
    </source>
</evidence>
<comment type="caution">
    <text evidence="4">The sequence shown here is derived from an EMBL/GenBank/DDBJ whole genome shotgun (WGS) entry which is preliminary data.</text>
</comment>
<protein>
    <submittedName>
        <fullName evidence="4">PecA family PE domain-processing aspartic protease</fullName>
    </submittedName>
</protein>
<keyword evidence="4" id="KW-0645">Protease</keyword>
<proteinExistence type="inferred from homology"/>
<dbReference type="Pfam" id="PF00823">
    <property type="entry name" value="PPE"/>
    <property type="match status" value="1"/>
</dbReference>
<dbReference type="InterPro" id="IPR048996">
    <property type="entry name" value="PGRS_rpt"/>
</dbReference>
<dbReference type="PANTHER" id="PTHR46766">
    <property type="entry name" value="GLUTAMINE-RICH PROTEIN 2"/>
    <property type="match status" value="1"/>
</dbReference>
<dbReference type="InterPro" id="IPR021109">
    <property type="entry name" value="Peptidase_aspartic_dom_sf"/>
</dbReference>
<organism evidence="4 5">
    <name type="scientific">Mycobacterium servetii</name>
    <dbReference type="NCBI Taxonomy" id="3237418"/>
    <lineage>
        <taxon>Bacteria</taxon>
        <taxon>Bacillati</taxon>
        <taxon>Actinomycetota</taxon>
        <taxon>Actinomycetes</taxon>
        <taxon>Mycobacteriales</taxon>
        <taxon>Mycobacteriaceae</taxon>
        <taxon>Mycobacterium</taxon>
    </lineage>
</organism>
<sequence>MRVSCEEEAENMSFLTFPPELNSSLMFSGAGGAPMLAAAASWDGLAAELGSAAQAFSSITSGLAGQGWQSPAAAAMLESATRYAGYLSAAQAQAQTAATQAQAVVSAFESARAAIVHPLVVATSRNQFVQLVVSNLFGQNAPSIAAAESEYEQMWAADVAAMIGYHGNVSAAAAQIAAWPAALQGLSAQLSGALGTNSVAAVTSVAAGNPVAGLVANPAQTLSADLGQAEQTIVNLINAPTNTLLGRPLIGNGASGANGTGQAGQAGGILWGNGGTGGSGANGHPGGAGGAAGLFGNGGTGGTGGTGSYGGPGGQGGLLFGSPGTSGANASGVTTGQVGLTMYATTEPIVYASVNGGPSVPLLVDTGSTGLVIPLQDIGIWNLGLPTGIGMSGYSGGLDYIYLTFNAPVNFGNGIMTSPTAIDVPIFSWPTSLANFPTSFSQFFASDGVVGVMGIGPNAGGPGPSSPLTALPGNLSQGVLINEVQNTTTSLTFGPPPNLTSIAQVSGAPITTLDVTVTPPTGSPYSVTSLPSIIDTGGVQGTIPLNVPSGTVVDVYAPGTTPTLLYSYTYNGTATSNPQAYYPTYYPGLMNTGALPFLQHEVYLSNAGNGSMTFY</sequence>
<dbReference type="InterPro" id="IPR038332">
    <property type="entry name" value="PPE_sf"/>
</dbReference>
<dbReference type="Pfam" id="PF20729">
    <property type="entry name" value="PE-PGRS_C"/>
    <property type="match status" value="1"/>
</dbReference>
<name>A0ABV4C2T1_9MYCO</name>
<dbReference type="Proteomes" id="UP001564760">
    <property type="component" value="Unassembled WGS sequence"/>
</dbReference>
<keyword evidence="4" id="KW-0378">Hydrolase</keyword>
<dbReference type="Pfam" id="PF21526">
    <property type="entry name" value="PGRS"/>
    <property type="match status" value="1"/>
</dbReference>
<dbReference type="InterPro" id="IPR048054">
    <property type="entry name" value="PecA_C"/>
</dbReference>